<protein>
    <submittedName>
        <fullName evidence="1">Uncharacterized protein</fullName>
    </submittedName>
</protein>
<organism evidence="1 2">
    <name type="scientific">Pelagicoccus albus</name>
    <dbReference type="NCBI Taxonomy" id="415222"/>
    <lineage>
        <taxon>Bacteria</taxon>
        <taxon>Pseudomonadati</taxon>
        <taxon>Verrucomicrobiota</taxon>
        <taxon>Opitutia</taxon>
        <taxon>Puniceicoccales</taxon>
        <taxon>Pelagicoccaceae</taxon>
        <taxon>Pelagicoccus</taxon>
    </lineage>
</organism>
<comment type="caution">
    <text evidence="1">The sequence shown here is derived from an EMBL/GenBank/DDBJ whole genome shotgun (WGS) entry which is preliminary data.</text>
</comment>
<proteinExistence type="predicted"/>
<dbReference type="Proteomes" id="UP000526501">
    <property type="component" value="Unassembled WGS sequence"/>
</dbReference>
<dbReference type="EMBL" id="JACHVC010000001">
    <property type="protein sequence ID" value="MBC2604530.1"/>
    <property type="molecule type" value="Genomic_DNA"/>
</dbReference>
<dbReference type="AlphaFoldDB" id="A0A7X1B523"/>
<evidence type="ECO:0000313" key="2">
    <source>
        <dbReference type="Proteomes" id="UP000526501"/>
    </source>
</evidence>
<name>A0A7X1B523_9BACT</name>
<accession>A0A7X1B523</accession>
<gene>
    <name evidence="1" type="ORF">H5P27_00500</name>
</gene>
<sequence length="235" mass="26999">MVSKIWTARRLQKEIGGEIVFFYHDCDHDPRETQTKLTHRDSGKLQSLNFAFANKIQKKYSPLFAKRVDREWQAKTVRQLPQFVSQELVELFASVAADNVADFCLEMYRGMGLLDGIRVERSGSKDFRRSAISVDDYFVDTRYEGEWVRARKMDSGFALHQGGSSFLPVEAEGNEKSMITPTRDTRLLWMQSVINCTHYVAGAGEIKYLNTSEAPEIVFVERDFIERSDEAYVGD</sequence>
<keyword evidence="2" id="KW-1185">Reference proteome</keyword>
<evidence type="ECO:0000313" key="1">
    <source>
        <dbReference type="EMBL" id="MBC2604530.1"/>
    </source>
</evidence>
<reference evidence="1 2" key="1">
    <citation type="submission" date="2020-07" db="EMBL/GenBank/DDBJ databases">
        <authorList>
            <person name="Feng X."/>
        </authorList>
    </citation>
    <scope>NUCLEOTIDE SEQUENCE [LARGE SCALE GENOMIC DNA]</scope>
    <source>
        <strain evidence="1 2">JCM23202</strain>
    </source>
</reference>